<protein>
    <submittedName>
        <fullName evidence="2">Unannotated protein</fullName>
    </submittedName>
</protein>
<name>A0A6J6FMT3_9ZZZZ</name>
<reference evidence="2" key="1">
    <citation type="submission" date="2020-05" db="EMBL/GenBank/DDBJ databases">
        <authorList>
            <person name="Chiriac C."/>
            <person name="Salcher M."/>
            <person name="Ghai R."/>
            <person name="Kavagutti S V."/>
        </authorList>
    </citation>
    <scope>NUCLEOTIDE SEQUENCE</scope>
</reference>
<evidence type="ECO:0000256" key="1">
    <source>
        <dbReference type="SAM" id="MobiDB-lite"/>
    </source>
</evidence>
<dbReference type="AlphaFoldDB" id="A0A6J6FMT3"/>
<accession>A0A6J6FMT3</accession>
<dbReference type="InterPro" id="IPR018766">
    <property type="entry name" value="Zinicin_2"/>
</dbReference>
<dbReference type="NCBIfam" id="TIGR03624">
    <property type="entry name" value="putative hydrolase"/>
    <property type="match status" value="1"/>
</dbReference>
<gene>
    <name evidence="2" type="ORF">UFOPK1788_00211</name>
</gene>
<dbReference type="EMBL" id="CAEZUE010000014">
    <property type="protein sequence ID" value="CAB4585798.1"/>
    <property type="molecule type" value="Genomic_DNA"/>
</dbReference>
<dbReference type="PANTHER" id="PTHR39420:SF2">
    <property type="entry name" value="HYDROLASE"/>
    <property type="match status" value="1"/>
</dbReference>
<feature type="region of interest" description="Disordered" evidence="1">
    <location>
        <begin position="124"/>
        <end position="152"/>
    </location>
</feature>
<dbReference type="SUPFAM" id="SSF55486">
    <property type="entry name" value="Metalloproteases ('zincins'), catalytic domain"/>
    <property type="match status" value="1"/>
</dbReference>
<dbReference type="Pfam" id="PF10103">
    <property type="entry name" value="Zincin_2"/>
    <property type="match status" value="1"/>
</dbReference>
<proteinExistence type="predicted"/>
<dbReference type="PANTHER" id="PTHR39420">
    <property type="match status" value="1"/>
</dbReference>
<sequence>MEDLDLSDPQAIQRMMGDGALIPPKTDEQIAALARIETLLALIDGWVDTVTDRAVSRIPSKDAIAEMVRRNRAAGRPGEKALAGLIGIEARPRRLREAAAMWRAIDDAVGSDVRDSLWAHPDVLPTSDDIDDPSALITRLTGPTPGPDALDDELRRMLDDGAVDGE</sequence>
<organism evidence="2">
    <name type="scientific">freshwater metagenome</name>
    <dbReference type="NCBI Taxonomy" id="449393"/>
    <lineage>
        <taxon>unclassified sequences</taxon>
        <taxon>metagenomes</taxon>
        <taxon>ecological metagenomes</taxon>
    </lineage>
</organism>
<evidence type="ECO:0000313" key="2">
    <source>
        <dbReference type="EMBL" id="CAB4585798.1"/>
    </source>
</evidence>